<dbReference type="RefSeq" id="WP_418157526.1">
    <property type="nucleotide sequence ID" value="NZ_JBBLZC010000001.1"/>
</dbReference>
<feature type="domain" description="AMP-binding enzyme C-terminal" evidence="3">
    <location>
        <begin position="414"/>
        <end position="489"/>
    </location>
</feature>
<accession>A0ABU8XMJ6</accession>
<gene>
    <name evidence="4" type="ORF">U1T56_00805</name>
</gene>
<dbReference type="InterPro" id="IPR045851">
    <property type="entry name" value="AMP-bd_C_sf"/>
</dbReference>
<dbReference type="Gene3D" id="3.40.50.12780">
    <property type="entry name" value="N-terminal domain of ligase-like"/>
    <property type="match status" value="1"/>
</dbReference>
<dbReference type="Proteomes" id="UP001375743">
    <property type="component" value="Unassembled WGS sequence"/>
</dbReference>
<comment type="similarity">
    <text evidence="1">Belongs to the ATP-dependent AMP-binding enzyme family.</text>
</comment>
<dbReference type="EMBL" id="JBBLZC010000001">
    <property type="protein sequence ID" value="MEK0081675.1"/>
    <property type="molecule type" value="Genomic_DNA"/>
</dbReference>
<dbReference type="Pfam" id="PF00501">
    <property type="entry name" value="AMP-binding"/>
    <property type="match status" value="1"/>
</dbReference>
<dbReference type="Pfam" id="PF13193">
    <property type="entry name" value="AMP-binding_C"/>
    <property type="match status" value="1"/>
</dbReference>
<name>A0ABU8XMJ6_9PROT</name>
<proteinExistence type="inferred from homology"/>
<evidence type="ECO:0000313" key="4">
    <source>
        <dbReference type="EMBL" id="MEK0081675.1"/>
    </source>
</evidence>
<dbReference type="InterPro" id="IPR020845">
    <property type="entry name" value="AMP-binding_CS"/>
</dbReference>
<keyword evidence="5" id="KW-1185">Reference proteome</keyword>
<dbReference type="InterPro" id="IPR025110">
    <property type="entry name" value="AMP-bd_C"/>
</dbReference>
<dbReference type="NCBIfam" id="NF005702">
    <property type="entry name" value="PRK07514.1"/>
    <property type="match status" value="1"/>
</dbReference>
<dbReference type="InterPro" id="IPR000873">
    <property type="entry name" value="AMP-dep_synth/lig_dom"/>
</dbReference>
<dbReference type="PANTHER" id="PTHR43201">
    <property type="entry name" value="ACYL-COA SYNTHETASE"/>
    <property type="match status" value="1"/>
</dbReference>
<reference evidence="4 5" key="1">
    <citation type="submission" date="2024-01" db="EMBL/GenBank/DDBJ databases">
        <title>Multi-omics insights into the function and evolution of sodium benzoate biodegradation pathways in Benzoatithermus flavus gen. nov., sp. nov. from hot spring.</title>
        <authorList>
            <person name="Hu C.-J."/>
            <person name="Li W.-J."/>
        </authorList>
    </citation>
    <scope>NUCLEOTIDE SEQUENCE [LARGE SCALE GENOMIC DNA]</scope>
    <source>
        <strain evidence="4 5">SYSU G07066</strain>
    </source>
</reference>
<dbReference type="CDD" id="cd05941">
    <property type="entry name" value="MCS"/>
    <property type="match status" value="1"/>
</dbReference>
<protein>
    <submittedName>
        <fullName evidence="4">Malonyl-CoA synthase</fullName>
    </submittedName>
</protein>
<dbReference type="Gene3D" id="3.30.300.30">
    <property type="match status" value="1"/>
</dbReference>
<evidence type="ECO:0000256" key="1">
    <source>
        <dbReference type="ARBA" id="ARBA00006432"/>
    </source>
</evidence>
<dbReference type="PANTHER" id="PTHR43201:SF8">
    <property type="entry name" value="ACYL-COA SYNTHETASE FAMILY MEMBER 3"/>
    <property type="match status" value="1"/>
</dbReference>
<sequence>MQQSFFALIQSRYPVDRGRVVIETGDGRTISYAELDAATARYARVLRAAGAEPGDRVAFHVEKSPQALFLYLASLRAGLVALPMNPAYQAGEVGYMLGNAEPAIFVTDPARIPELQPVAVQTGVKTVLTLDAAGQGSLPARAEAEPADFEPVPRGSDDLAAMLYTSGTTGRPKGAPLSHGNLASNAQVLVEAWGFGDQDVLLHALPIFHAHGLFVACHCTLLAGAAMLWLPRFDVQRVMELLPRATVMMGVPTFYTRLLDQPDFGPAQAAHVRLFVSGSAPLLAETHRAFERRTGQRILERYGMSEILMHTSNPLHGERRPGSVGRPLPGSQVRIVDEADRECKPGEVGAVLVKGPNVFKGYWRAPEKNEEEFTADGWFRTGDLGLMSEDGYLTLVGRAKDLVITGGLNVYPSEVEAVIDELPGVVESAVVGLPHPDLGEAVTAVIKPKPGAAPDEAAVIAACKAQLAGFKVPKRVLFTDELPRNAMGKVQKNLLRQAHAGLYAGKA</sequence>
<comment type="caution">
    <text evidence="4">The sequence shown here is derived from an EMBL/GenBank/DDBJ whole genome shotgun (WGS) entry which is preliminary data.</text>
</comment>
<dbReference type="SUPFAM" id="SSF56801">
    <property type="entry name" value="Acetyl-CoA synthetase-like"/>
    <property type="match status" value="1"/>
</dbReference>
<dbReference type="InterPro" id="IPR042099">
    <property type="entry name" value="ANL_N_sf"/>
</dbReference>
<dbReference type="PROSITE" id="PS00455">
    <property type="entry name" value="AMP_BINDING"/>
    <property type="match status" value="1"/>
</dbReference>
<feature type="domain" description="AMP-dependent synthetase/ligase" evidence="2">
    <location>
        <begin position="18"/>
        <end position="363"/>
    </location>
</feature>
<evidence type="ECO:0000259" key="3">
    <source>
        <dbReference type="Pfam" id="PF13193"/>
    </source>
</evidence>
<evidence type="ECO:0000259" key="2">
    <source>
        <dbReference type="Pfam" id="PF00501"/>
    </source>
</evidence>
<evidence type="ECO:0000313" key="5">
    <source>
        <dbReference type="Proteomes" id="UP001375743"/>
    </source>
</evidence>
<organism evidence="4 5">
    <name type="scientific">Benzoatithermus flavus</name>
    <dbReference type="NCBI Taxonomy" id="3108223"/>
    <lineage>
        <taxon>Bacteria</taxon>
        <taxon>Pseudomonadati</taxon>
        <taxon>Pseudomonadota</taxon>
        <taxon>Alphaproteobacteria</taxon>
        <taxon>Geminicoccales</taxon>
        <taxon>Geminicoccaceae</taxon>
        <taxon>Benzoatithermus</taxon>
    </lineage>
</organism>